<proteinExistence type="predicted"/>
<protein>
    <submittedName>
        <fullName evidence="2">Uncharacterized protein</fullName>
    </submittedName>
</protein>
<evidence type="ECO:0000313" key="2">
    <source>
        <dbReference type="EMBL" id="SKC14172.1"/>
    </source>
</evidence>
<feature type="transmembrane region" description="Helical" evidence="1">
    <location>
        <begin position="60"/>
        <end position="86"/>
    </location>
</feature>
<dbReference type="OrthoDB" id="9255862at2"/>
<keyword evidence="3" id="KW-1185">Reference proteome</keyword>
<feature type="transmembrane region" description="Helical" evidence="1">
    <location>
        <begin position="7"/>
        <end position="40"/>
    </location>
</feature>
<keyword evidence="1" id="KW-0472">Membrane</keyword>
<name>A0A1T5H0G7_9SPHN</name>
<keyword evidence="1" id="KW-0812">Transmembrane</keyword>
<evidence type="ECO:0000313" key="3">
    <source>
        <dbReference type="Proteomes" id="UP000189818"/>
    </source>
</evidence>
<dbReference type="Proteomes" id="UP000189818">
    <property type="component" value="Unassembled WGS sequence"/>
</dbReference>
<evidence type="ECO:0000256" key="1">
    <source>
        <dbReference type="SAM" id="Phobius"/>
    </source>
</evidence>
<dbReference type="RefSeq" id="WP_079651113.1">
    <property type="nucleotide sequence ID" value="NZ_FUYM01000026.1"/>
</dbReference>
<keyword evidence="1" id="KW-1133">Transmembrane helix</keyword>
<gene>
    <name evidence="2" type="ORF">SAMN06295920_12621</name>
</gene>
<reference evidence="3" key="1">
    <citation type="submission" date="2017-02" db="EMBL/GenBank/DDBJ databases">
        <authorList>
            <person name="Varghese N."/>
            <person name="Submissions S."/>
        </authorList>
    </citation>
    <scope>NUCLEOTIDE SEQUENCE [LARGE SCALE GENOMIC DNA]</scope>
    <source>
        <strain evidence="3">UM2</strain>
    </source>
</reference>
<dbReference type="STRING" id="439228.SAMN06295920_12621"/>
<sequence length="130" mass="13991">MWVFVVIGYLLLVGLAAWLGGGAVMTVAAGGFVLAVALWLLDGLLADLLRGPLRWLAKPFRALASTLGVLIVLPFIPGIFLGSFLLELFRRRSRQPEPGRPAPATPMQAAGRRAADVIDLATFRQRRGGQ</sequence>
<accession>A0A1T5H0G7</accession>
<organism evidence="2 3">
    <name type="scientific">Rhizorhabdus histidinilytica</name>
    <dbReference type="NCBI Taxonomy" id="439228"/>
    <lineage>
        <taxon>Bacteria</taxon>
        <taxon>Pseudomonadati</taxon>
        <taxon>Pseudomonadota</taxon>
        <taxon>Alphaproteobacteria</taxon>
        <taxon>Sphingomonadales</taxon>
        <taxon>Sphingomonadaceae</taxon>
        <taxon>Rhizorhabdus</taxon>
    </lineage>
</organism>
<dbReference type="EMBL" id="FUYM01000026">
    <property type="protein sequence ID" value="SKC14172.1"/>
    <property type="molecule type" value="Genomic_DNA"/>
</dbReference>
<dbReference type="AlphaFoldDB" id="A0A1T5H0G7"/>